<reference evidence="3 4" key="1">
    <citation type="journal article" date="2003" name="Int. J. Syst. Evol. Microbiol.">
        <title>Halobacillus salinus sp. nov., isolated from a salt lake on the coast of the East Sea in Korea.</title>
        <authorList>
            <person name="Yoon J.H."/>
            <person name="Kang K.H."/>
            <person name="Park Y.H."/>
        </authorList>
    </citation>
    <scope>NUCLEOTIDE SEQUENCE [LARGE SCALE GENOMIC DNA]</scope>
    <source>
        <strain evidence="3 4">HSL-3</strain>
    </source>
</reference>
<proteinExistence type="predicted"/>
<evidence type="ECO:0000256" key="1">
    <source>
        <dbReference type="SAM" id="MobiDB-lite"/>
    </source>
</evidence>
<dbReference type="AlphaFoldDB" id="A0A4Z0H1I9"/>
<sequence>MEGLIEFIFGNIFIIAIVVGGIISWFSRVMGGDDERETTRMPSGPMQQPADTPPQKVESQPPRSSSGEDRLRDYYEKKKDTLAKAKNEQEIGGGSSYETPNQDIYTNPFEQEEQLQAERKKTQPVSPVSQLNIKDWDRKRLAEGVVMAEILGPPRAHKPHSSNPRKR</sequence>
<evidence type="ECO:0000256" key="2">
    <source>
        <dbReference type="SAM" id="Phobius"/>
    </source>
</evidence>
<dbReference type="OrthoDB" id="2692154at2"/>
<dbReference type="EMBL" id="SRJC01000001">
    <property type="protein sequence ID" value="TGB04263.1"/>
    <property type="molecule type" value="Genomic_DNA"/>
</dbReference>
<gene>
    <name evidence="3" type="ORF">E4663_04465</name>
</gene>
<keyword evidence="2" id="KW-0812">Transmembrane</keyword>
<comment type="caution">
    <text evidence="3">The sequence shown here is derived from an EMBL/GenBank/DDBJ whole genome shotgun (WGS) entry which is preliminary data.</text>
</comment>
<feature type="transmembrane region" description="Helical" evidence="2">
    <location>
        <begin position="6"/>
        <end position="26"/>
    </location>
</feature>
<protein>
    <submittedName>
        <fullName evidence="3">Uncharacterized protein</fullName>
    </submittedName>
</protein>
<keyword evidence="4" id="KW-1185">Reference proteome</keyword>
<evidence type="ECO:0000313" key="3">
    <source>
        <dbReference type="EMBL" id="TGB04263.1"/>
    </source>
</evidence>
<feature type="compositionally biased region" description="Basic and acidic residues" evidence="1">
    <location>
        <begin position="66"/>
        <end position="89"/>
    </location>
</feature>
<evidence type="ECO:0000313" key="4">
    <source>
        <dbReference type="Proteomes" id="UP000297982"/>
    </source>
</evidence>
<dbReference type="STRING" id="192814.GCA_900166575_01221"/>
<feature type="region of interest" description="Disordered" evidence="1">
    <location>
        <begin position="34"/>
        <end position="130"/>
    </location>
</feature>
<feature type="compositionally biased region" description="Polar residues" evidence="1">
    <location>
        <begin position="96"/>
        <end position="109"/>
    </location>
</feature>
<keyword evidence="2" id="KW-1133">Transmembrane helix</keyword>
<dbReference type="RefSeq" id="WP_079479622.1">
    <property type="nucleotide sequence ID" value="NZ_FVYZ01000004.1"/>
</dbReference>
<accession>A0A4Z0H1I9</accession>
<name>A0A4Z0H1I9_9BACI</name>
<organism evidence="3 4">
    <name type="scientific">Halobacillus salinus</name>
    <dbReference type="NCBI Taxonomy" id="192814"/>
    <lineage>
        <taxon>Bacteria</taxon>
        <taxon>Bacillati</taxon>
        <taxon>Bacillota</taxon>
        <taxon>Bacilli</taxon>
        <taxon>Bacillales</taxon>
        <taxon>Bacillaceae</taxon>
        <taxon>Halobacillus</taxon>
    </lineage>
</organism>
<keyword evidence="2" id="KW-0472">Membrane</keyword>
<dbReference type="Proteomes" id="UP000297982">
    <property type="component" value="Unassembled WGS sequence"/>
</dbReference>